<dbReference type="Proteomes" id="UP000751190">
    <property type="component" value="Unassembled WGS sequence"/>
</dbReference>
<keyword evidence="3" id="KW-1185">Reference proteome</keyword>
<evidence type="ECO:0000313" key="2">
    <source>
        <dbReference type="EMBL" id="KAG8470914.1"/>
    </source>
</evidence>
<proteinExistence type="predicted"/>
<organism evidence="2 3">
    <name type="scientific">Diacronema lutheri</name>
    <name type="common">Unicellular marine alga</name>
    <name type="synonym">Monochrysis lutheri</name>
    <dbReference type="NCBI Taxonomy" id="2081491"/>
    <lineage>
        <taxon>Eukaryota</taxon>
        <taxon>Haptista</taxon>
        <taxon>Haptophyta</taxon>
        <taxon>Pavlovophyceae</taxon>
        <taxon>Pavlovales</taxon>
        <taxon>Pavlovaceae</taxon>
        <taxon>Diacronema</taxon>
    </lineage>
</organism>
<comment type="caution">
    <text evidence="2">The sequence shown here is derived from an EMBL/GenBank/DDBJ whole genome shotgun (WGS) entry which is preliminary data.</text>
</comment>
<keyword evidence="1" id="KW-1133">Transmembrane helix</keyword>
<dbReference type="EMBL" id="JAGTXO010000001">
    <property type="protein sequence ID" value="KAG8470914.1"/>
    <property type="molecule type" value="Genomic_DNA"/>
</dbReference>
<feature type="transmembrane region" description="Helical" evidence="1">
    <location>
        <begin position="98"/>
        <end position="120"/>
    </location>
</feature>
<evidence type="ECO:0000313" key="3">
    <source>
        <dbReference type="Proteomes" id="UP000751190"/>
    </source>
</evidence>
<name>A0A8J5Y500_DIALT</name>
<evidence type="ECO:0008006" key="4">
    <source>
        <dbReference type="Google" id="ProtNLM"/>
    </source>
</evidence>
<dbReference type="AlphaFoldDB" id="A0A8J5Y500"/>
<dbReference type="OrthoDB" id="10471831at2759"/>
<gene>
    <name evidence="2" type="ORF">KFE25_009335</name>
</gene>
<evidence type="ECO:0000256" key="1">
    <source>
        <dbReference type="SAM" id="Phobius"/>
    </source>
</evidence>
<reference evidence="2" key="1">
    <citation type="submission" date="2021-05" db="EMBL/GenBank/DDBJ databases">
        <title>The genome of the haptophyte Pavlova lutheri (Diacronema luteri, Pavlovales) - a model for lipid biosynthesis in eukaryotic algae.</title>
        <authorList>
            <person name="Hulatt C.J."/>
            <person name="Posewitz M.C."/>
        </authorList>
    </citation>
    <scope>NUCLEOTIDE SEQUENCE</scope>
    <source>
        <strain evidence="2">NIVA-4/92</strain>
    </source>
</reference>
<sequence length="280" mass="29105">MFRPVGAIARYAACGGAGAAAYDSATNDESMLSHVIRQLVASASNGAAPFRSGALASIPYDINARAAPSLELAELSAKLDRLTSLSLGRFAASRGARIPFGAVMCATGALVGGLAIWAIATGRWWPTIRAKLELVEQAIGAVDAKVDARASELSAQLSEQHSQVLSAVSTVGASVCALDAKVGRLEERIAEMGETEKENNAGIKILCDVVATNFDLRQCPAPVLKRLHDFSGSSTDLVEARPAPRAVQPALAPVERQTSTPTLMEYLTAPSTTGSGRAAC</sequence>
<keyword evidence="1" id="KW-0472">Membrane</keyword>
<keyword evidence="1" id="KW-0812">Transmembrane</keyword>
<protein>
    <recommendedName>
        <fullName evidence="4">Peroxin-14</fullName>
    </recommendedName>
</protein>
<accession>A0A8J5Y500</accession>